<name>A0A382CA01_9ZZZZ</name>
<dbReference type="PANTHER" id="PTHR32479:SF19">
    <property type="entry name" value="ANAEROBIC GLYCEROL-3-PHOSPHATE DEHYDROGENASE SUBUNIT C"/>
    <property type="match status" value="1"/>
</dbReference>
<reference evidence="1" key="1">
    <citation type="submission" date="2018-05" db="EMBL/GenBank/DDBJ databases">
        <authorList>
            <person name="Lanie J.A."/>
            <person name="Ng W.-L."/>
            <person name="Kazmierczak K.M."/>
            <person name="Andrzejewski T.M."/>
            <person name="Davidsen T.M."/>
            <person name="Wayne K.J."/>
            <person name="Tettelin H."/>
            <person name="Glass J.I."/>
            <person name="Rusch D."/>
            <person name="Podicherti R."/>
            <person name="Tsui H.-C.T."/>
            <person name="Winkler M.E."/>
        </authorList>
    </citation>
    <scope>NUCLEOTIDE SEQUENCE</scope>
</reference>
<organism evidence="1">
    <name type="scientific">marine metagenome</name>
    <dbReference type="NCBI Taxonomy" id="408172"/>
    <lineage>
        <taxon>unclassified sequences</taxon>
        <taxon>metagenomes</taxon>
        <taxon>ecological metagenomes</taxon>
    </lineage>
</organism>
<dbReference type="PANTHER" id="PTHR32479">
    <property type="entry name" value="GLYCOLATE OXIDASE IRON-SULFUR SUBUNIT"/>
    <property type="match status" value="1"/>
</dbReference>
<feature type="non-terminal residue" evidence="1">
    <location>
        <position position="1"/>
    </location>
</feature>
<protein>
    <recommendedName>
        <fullName evidence="2">4Fe-4S ferredoxin-type domain-containing protein</fullName>
    </recommendedName>
</protein>
<gene>
    <name evidence="1" type="ORF">METZ01_LOCUS175588</name>
</gene>
<dbReference type="SUPFAM" id="SSF46548">
    <property type="entry name" value="alpha-helical ferredoxin"/>
    <property type="match status" value="1"/>
</dbReference>
<proteinExistence type="predicted"/>
<sequence length="373" mass="43239">KIQGEYDFSHEVYESMAGCLVCKACVTQCPVNVDVPEFRSKFLELYHSRYFRPVKDYLVGSTESLGRLFSQMPWLINSFLSLPLCRELLKKQIGLRDFPEYSPESVRKRLLNYDQTVFNLDDLYTLSAEESKRSVILLQDAFTSFYESQVVVEFYQLLKKLDFSVYVAPFHPNGKPLHVKGFLTKFRYVAERNTKWLTHVGGAGIPIVGLDPSIVLTYRDEYLRILGQKDLPFKVQLPQEFLMMNSKNCRRHSVKSKQNIEEYHLLGHCTEKTTAEGSLELWKDVFDLFGLDLRLINAGCCGMAGTYGHETEHYEESLGIYNLSWRKKIPEDPFCRQNILTTGFSCRSQVKRFDGFRPLHPVQALLREIKSVF</sequence>
<evidence type="ECO:0008006" key="2">
    <source>
        <dbReference type="Google" id="ProtNLM"/>
    </source>
</evidence>
<dbReference type="AlphaFoldDB" id="A0A382CA01"/>
<dbReference type="EMBL" id="UINC01033438">
    <property type="protein sequence ID" value="SVB22734.1"/>
    <property type="molecule type" value="Genomic_DNA"/>
</dbReference>
<evidence type="ECO:0000313" key="1">
    <source>
        <dbReference type="EMBL" id="SVB22734.1"/>
    </source>
</evidence>
<dbReference type="InterPro" id="IPR017900">
    <property type="entry name" value="4Fe4S_Fe_S_CS"/>
</dbReference>
<accession>A0A382CA01</accession>
<dbReference type="PROSITE" id="PS00198">
    <property type="entry name" value="4FE4S_FER_1"/>
    <property type="match status" value="1"/>
</dbReference>